<dbReference type="InterPro" id="IPR036322">
    <property type="entry name" value="WD40_repeat_dom_sf"/>
</dbReference>
<accession>A0ABQ7QN51</accession>
<organism evidence="5 6">
    <name type="scientific">Plutella xylostella</name>
    <name type="common">Diamondback moth</name>
    <name type="synonym">Plutella maculipennis</name>
    <dbReference type="NCBI Taxonomy" id="51655"/>
    <lineage>
        <taxon>Eukaryota</taxon>
        <taxon>Metazoa</taxon>
        <taxon>Ecdysozoa</taxon>
        <taxon>Arthropoda</taxon>
        <taxon>Hexapoda</taxon>
        <taxon>Insecta</taxon>
        <taxon>Pterygota</taxon>
        <taxon>Neoptera</taxon>
        <taxon>Endopterygota</taxon>
        <taxon>Lepidoptera</taxon>
        <taxon>Glossata</taxon>
        <taxon>Ditrysia</taxon>
        <taxon>Yponomeutoidea</taxon>
        <taxon>Plutellidae</taxon>
        <taxon>Plutella</taxon>
    </lineage>
</organism>
<dbReference type="PROSITE" id="PS00678">
    <property type="entry name" value="WD_REPEATS_1"/>
    <property type="match status" value="1"/>
</dbReference>
<name>A0ABQ7QN51_PLUXY</name>
<gene>
    <name evidence="5" type="ORF">JYU34_009100</name>
</gene>
<proteinExistence type="predicted"/>
<feature type="repeat" description="WD" evidence="4">
    <location>
        <begin position="394"/>
        <end position="435"/>
    </location>
</feature>
<dbReference type="InterPro" id="IPR001680">
    <property type="entry name" value="WD40_rpt"/>
</dbReference>
<evidence type="ECO:0000313" key="5">
    <source>
        <dbReference type="EMBL" id="KAG7306465.1"/>
    </source>
</evidence>
<comment type="caution">
    <text evidence="5">The sequence shown here is derived from an EMBL/GenBank/DDBJ whole genome shotgun (WGS) entry which is preliminary data.</text>
</comment>
<dbReference type="Proteomes" id="UP000823941">
    <property type="component" value="Chromosome 12"/>
</dbReference>
<keyword evidence="6" id="KW-1185">Reference proteome</keyword>
<dbReference type="Gene3D" id="2.130.10.10">
    <property type="entry name" value="YVTN repeat-like/Quinoprotein amine dehydrogenase"/>
    <property type="match status" value="3"/>
</dbReference>
<dbReference type="SUPFAM" id="SSF47473">
    <property type="entry name" value="EF-hand"/>
    <property type="match status" value="1"/>
</dbReference>
<dbReference type="SUPFAM" id="SSF50978">
    <property type="entry name" value="WD40 repeat-like"/>
    <property type="match status" value="1"/>
</dbReference>
<dbReference type="Pfam" id="PF00400">
    <property type="entry name" value="WD40"/>
    <property type="match status" value="3"/>
</dbReference>
<keyword evidence="2 4" id="KW-0853">WD repeat</keyword>
<evidence type="ECO:0000256" key="4">
    <source>
        <dbReference type="PROSITE-ProRule" id="PRU00221"/>
    </source>
</evidence>
<dbReference type="SMART" id="SM00320">
    <property type="entry name" value="WD40"/>
    <property type="match status" value="9"/>
</dbReference>
<evidence type="ECO:0000256" key="1">
    <source>
        <dbReference type="ARBA" id="ARBA00014901"/>
    </source>
</evidence>
<evidence type="ECO:0000256" key="3">
    <source>
        <dbReference type="ARBA" id="ARBA00022737"/>
    </source>
</evidence>
<evidence type="ECO:0000256" key="2">
    <source>
        <dbReference type="ARBA" id="ARBA00022574"/>
    </source>
</evidence>
<feature type="repeat" description="WD" evidence="4">
    <location>
        <begin position="542"/>
        <end position="576"/>
    </location>
</feature>
<dbReference type="PROSITE" id="PS50294">
    <property type="entry name" value="WD_REPEATS_REGION"/>
    <property type="match status" value="1"/>
</dbReference>
<dbReference type="InterPro" id="IPR051242">
    <property type="entry name" value="WD-EF-hand_domain"/>
</dbReference>
<dbReference type="InterPro" id="IPR015943">
    <property type="entry name" value="WD40/YVTN_repeat-like_dom_sf"/>
</dbReference>
<dbReference type="PANTHER" id="PTHR44324">
    <property type="entry name" value="WD40 REPEAT DOMAIN 95"/>
    <property type="match status" value="1"/>
</dbReference>
<dbReference type="InterPro" id="IPR011992">
    <property type="entry name" value="EF-hand-dom_pair"/>
</dbReference>
<dbReference type="SUPFAM" id="SSF101908">
    <property type="entry name" value="Putative isomerase YbhE"/>
    <property type="match status" value="1"/>
</dbReference>
<keyword evidence="3" id="KW-0677">Repeat</keyword>
<protein>
    <recommendedName>
        <fullName evidence="1">WD repeat-containing protein on Y chromosome</fullName>
    </recommendedName>
</protein>
<dbReference type="PANTHER" id="PTHR44324:SF6">
    <property type="entry name" value="EF-HAND CALCIUM BINDING DOMAIN 8"/>
    <property type="match status" value="1"/>
</dbReference>
<dbReference type="InterPro" id="IPR019775">
    <property type="entry name" value="WD40_repeat_CS"/>
</dbReference>
<reference evidence="5 6" key="1">
    <citation type="submission" date="2021-06" db="EMBL/GenBank/DDBJ databases">
        <title>A haploid diamondback moth (Plutella xylostella L.) genome assembly resolves 31 chromosomes and identifies a diamide resistance mutation.</title>
        <authorList>
            <person name="Ward C.M."/>
            <person name="Perry K.D."/>
            <person name="Baker G."/>
            <person name="Powis K."/>
            <person name="Heckel D.G."/>
            <person name="Baxter S.W."/>
        </authorList>
    </citation>
    <scope>NUCLEOTIDE SEQUENCE [LARGE SCALE GENOMIC DNA]</scope>
    <source>
        <strain evidence="5 6">LV</strain>
        <tissue evidence="5">Single pupa</tissue>
    </source>
</reference>
<dbReference type="EMBL" id="JAHIBW010000012">
    <property type="protein sequence ID" value="KAG7306465.1"/>
    <property type="molecule type" value="Genomic_DNA"/>
</dbReference>
<sequence length="908" mass="101767">MTSNEFDSRLPSMSLSSKSEGTLLTRRMYKNPALHERCTMLDMLKLREIFHSAHMGRLLPTEFREVLRDVLNAEYDEEEFKLLFLKINAARTGEIDWDELVSHLLLGYFTSDGDGGGLQPPIAGLPRVLRSRHRHAVARVLFCPDVGKDRSTDPMLGSYVTASRDGVINWWSLDMKLLRSAQSTCPHLKVQTTWVTDVACLPDVDVLVTSSTERDLRFYDCTAGTFTLKIVITSWDYMICTLHYSFSADVFSDCMLVCGDAGGHVRVLRFCPEGRGPFRNRPGRALVTVRHRELQKKNTPIPEFRLVEFLNLHSDWVRQVAVYRALSCLVSCATCPEALLLSDLHGKTRTVFRVDRGIHCFTFDEDRHMLVTGGPDCCVRVWSAFVPARPSLVLAGHHAAVTTVVLQDGCSKIYSLATDRVIKVWDVQAQVCLQTYIDIPALLGERTPISAVYHDGTRDLVLAAVSLAVVTLDEKLNPEHTDGFTHSRAVSKVLYNPLFKVIITCSHESVIICWDPLTGKRNATVRNAHTHAVHGEEVPVEVTAACFDHGYQLLLTGARNGTLKVWNFNTGVCLRNMSIEHMCEVTAVFWVEGRILAVGWNRHVTEFEDCGAAAAGKAWELRHEDDVLCGAARPPAALATASYSSELVLWKLDTGQPYRRYLCSDPTLRIKMHYSKKDLSRPSSPTAAAACAKQLMGFRACQKSKIDMAAAIAKAKARRSSGVAPLPPARHMRPLAAHAMTFLQTRECAVDVASLMVSIENGEVQCWSDHPAGGFKESFQAVHIAGDYVSALTTDAADDYLFSGTTAGYVKVWLMKNFLRGEEVYLLQSYYKRPINSTVNRDVVYLVVIIDLRLSFWLQRLLITYGFFNARKILRNDPVNRSLKPIDKLFACQRFVKIYSLFCKNSQR</sequence>
<dbReference type="PROSITE" id="PS50082">
    <property type="entry name" value="WD_REPEATS_2"/>
    <property type="match status" value="2"/>
</dbReference>
<evidence type="ECO:0000313" key="6">
    <source>
        <dbReference type="Proteomes" id="UP000823941"/>
    </source>
</evidence>